<dbReference type="AlphaFoldDB" id="A0A7W9GME1"/>
<dbReference type="EMBL" id="JACHMM010000001">
    <property type="protein sequence ID" value="MBB5786530.1"/>
    <property type="molecule type" value="Genomic_DNA"/>
</dbReference>
<evidence type="ECO:0000313" key="2">
    <source>
        <dbReference type="Proteomes" id="UP000542813"/>
    </source>
</evidence>
<keyword evidence="2" id="KW-1185">Reference proteome</keyword>
<dbReference type="Proteomes" id="UP000542813">
    <property type="component" value="Unassembled WGS sequence"/>
</dbReference>
<comment type="caution">
    <text evidence="1">The sequence shown here is derived from an EMBL/GenBank/DDBJ whole genome shotgun (WGS) entry which is preliminary data.</text>
</comment>
<proteinExistence type="predicted"/>
<reference evidence="1 2" key="1">
    <citation type="submission" date="2020-08" db="EMBL/GenBank/DDBJ databases">
        <title>Sequencing the genomes of 1000 actinobacteria strains.</title>
        <authorList>
            <person name="Klenk H.-P."/>
        </authorList>
    </citation>
    <scope>NUCLEOTIDE SEQUENCE [LARGE SCALE GENOMIC DNA]</scope>
    <source>
        <strain evidence="1 2">DSM 102122</strain>
    </source>
</reference>
<accession>A0A7W9GME1</accession>
<dbReference type="RefSeq" id="WP_157574734.1">
    <property type="nucleotide sequence ID" value="NZ_JACHMM010000001.1"/>
</dbReference>
<protein>
    <submittedName>
        <fullName evidence="1">Uncharacterized protein</fullName>
    </submittedName>
</protein>
<sequence>MTVERRKPLEVPVDPDITAELKAADIEARVEAAERSAELLERLRKL</sequence>
<name>A0A7W9GME1_9ACTN</name>
<organism evidence="1 2">
    <name type="scientific">Jiangella mangrovi</name>
    <dbReference type="NCBI Taxonomy" id="1524084"/>
    <lineage>
        <taxon>Bacteria</taxon>
        <taxon>Bacillati</taxon>
        <taxon>Actinomycetota</taxon>
        <taxon>Actinomycetes</taxon>
        <taxon>Jiangellales</taxon>
        <taxon>Jiangellaceae</taxon>
        <taxon>Jiangella</taxon>
    </lineage>
</organism>
<gene>
    <name evidence="1" type="ORF">HD601_001105</name>
</gene>
<evidence type="ECO:0000313" key="1">
    <source>
        <dbReference type="EMBL" id="MBB5786530.1"/>
    </source>
</evidence>